<reference evidence="2" key="1">
    <citation type="journal article" date="2019" name="Int. J. Syst. Evol. Microbiol.">
        <title>The Global Catalogue of Microorganisms (GCM) 10K type strain sequencing project: providing services to taxonomists for standard genome sequencing and annotation.</title>
        <authorList>
            <consortium name="The Broad Institute Genomics Platform"/>
            <consortium name="The Broad Institute Genome Sequencing Center for Infectious Disease"/>
            <person name="Wu L."/>
            <person name="Ma J."/>
        </authorList>
    </citation>
    <scope>NUCLEOTIDE SEQUENCE [LARGE SCALE GENOMIC DNA]</scope>
    <source>
        <strain evidence="2">JCM 4316</strain>
    </source>
</reference>
<accession>A0ABP5TAM5</accession>
<keyword evidence="2" id="KW-1185">Reference proteome</keyword>
<sequence>MRNDCANRIFGAPRRCPERATTPTAHNRASYVIYIPSSAMVGSDSACTFRPRVSAVAFGMRRSGGFGLREAARATRRAAHGRWGPDAR</sequence>
<protein>
    <submittedName>
        <fullName evidence="1">Uncharacterized protein</fullName>
    </submittedName>
</protein>
<gene>
    <name evidence="1" type="ORF">GCM10010246_40170</name>
</gene>
<evidence type="ECO:0000313" key="2">
    <source>
        <dbReference type="Proteomes" id="UP001500253"/>
    </source>
</evidence>
<organism evidence="1 2">
    <name type="scientific">Streptomyces cuspidosporus</name>
    <dbReference type="NCBI Taxonomy" id="66882"/>
    <lineage>
        <taxon>Bacteria</taxon>
        <taxon>Bacillati</taxon>
        <taxon>Actinomycetota</taxon>
        <taxon>Actinomycetes</taxon>
        <taxon>Kitasatosporales</taxon>
        <taxon>Streptomycetaceae</taxon>
        <taxon>Streptomyces</taxon>
    </lineage>
</organism>
<dbReference type="EMBL" id="BAAASD010000016">
    <property type="protein sequence ID" value="GAA2348634.1"/>
    <property type="molecule type" value="Genomic_DNA"/>
</dbReference>
<proteinExistence type="predicted"/>
<dbReference type="Proteomes" id="UP001500253">
    <property type="component" value="Unassembled WGS sequence"/>
</dbReference>
<comment type="caution">
    <text evidence="1">The sequence shown here is derived from an EMBL/GenBank/DDBJ whole genome shotgun (WGS) entry which is preliminary data.</text>
</comment>
<evidence type="ECO:0000313" key="1">
    <source>
        <dbReference type="EMBL" id="GAA2348634.1"/>
    </source>
</evidence>
<name>A0ABP5TAM5_9ACTN</name>